<dbReference type="InterPro" id="IPR002401">
    <property type="entry name" value="Cyt_P450_E_grp-I"/>
</dbReference>
<reference evidence="7" key="1">
    <citation type="submission" date="2019-06" db="EMBL/GenBank/DDBJ databases">
        <title>Draft genome sequence of the griseofulvin-producing fungus Xylaria cubensis strain G536.</title>
        <authorList>
            <person name="Mead M.E."/>
            <person name="Raja H.A."/>
            <person name="Steenwyk J.L."/>
            <person name="Knowles S.L."/>
            <person name="Oberlies N.H."/>
            <person name="Rokas A."/>
        </authorList>
    </citation>
    <scope>NUCLEOTIDE SEQUENCE [LARGE SCALE GENOMIC DNA]</scope>
    <source>
        <strain evidence="7">G536</strain>
    </source>
</reference>
<evidence type="ECO:0000313" key="7">
    <source>
        <dbReference type="Proteomes" id="UP000319160"/>
    </source>
</evidence>
<dbReference type="EMBL" id="VFLP01000047">
    <property type="protein sequence ID" value="TRX91277.1"/>
    <property type="molecule type" value="Genomic_DNA"/>
</dbReference>
<keyword evidence="7" id="KW-1185">Reference proteome</keyword>
<evidence type="ECO:0000256" key="5">
    <source>
        <dbReference type="SAM" id="Phobius"/>
    </source>
</evidence>
<protein>
    <recommendedName>
        <fullName evidence="8">Cytochrome P450 monooxygenase</fullName>
    </recommendedName>
</protein>
<dbReference type="GO" id="GO:0005506">
    <property type="term" value="F:iron ion binding"/>
    <property type="evidence" value="ECO:0007669"/>
    <property type="project" value="InterPro"/>
</dbReference>
<keyword evidence="2 4" id="KW-0479">Metal-binding</keyword>
<sequence length="515" mass="58999">MIADLLFGQWFKIGIVLIFGTFLFGKVKSLIQLRHIKGPALNRITGTPHTLAILSGGCHFWYNKLNQKYGQLVVAAPKMLITSSPDLWARINTHPGYTRSKWYYRNSRFDWRHDNLFTQTTNQTHDEKRRLMVRGYSGAENLTLETDIESCVVKLLHLVRSRYAGQKKVMDLAQKTQFLALDVISTISFSKCYNLLSTDEDPNEYLKSTRDGLWLGNFQIALNLWWVNWIPFVGPKPSQDIESSKGFYKMTALNASMVEAREKEFHEQKESGVVPRADMLTSFMKNGLLGNDLKIENMLQIVAGSDTTAGSLRGIFLYLMTNPRVYKKLQAEIDEAVESGIVPKSPEIIKSAQAKELIYLQAVIKEAMRVFSPVNNPLARDTPPEGDTVIIDGEEIYLPGGVSIMPSFKAMHRNRSVYGQDADVDVFRPERWIEEKDEKRLEAMKQEHSLMFGHGPWQCLGKTIALRELGVVTFELFRHFDWTLVNPEKPWTDANYMGIHLTKDMWVQVEERKHS</sequence>
<dbReference type="SUPFAM" id="SSF48264">
    <property type="entry name" value="Cytochrome P450"/>
    <property type="match status" value="1"/>
</dbReference>
<dbReference type="InterPro" id="IPR050121">
    <property type="entry name" value="Cytochrome_P450_monoxygenase"/>
</dbReference>
<dbReference type="GO" id="GO:0004497">
    <property type="term" value="F:monooxygenase activity"/>
    <property type="evidence" value="ECO:0007669"/>
    <property type="project" value="InterPro"/>
</dbReference>
<dbReference type="OrthoDB" id="1470350at2759"/>
<dbReference type="AlphaFoldDB" id="A0A553HTM0"/>
<gene>
    <name evidence="6" type="ORF">FHL15_007882</name>
</gene>
<dbReference type="PANTHER" id="PTHR24305">
    <property type="entry name" value="CYTOCHROME P450"/>
    <property type="match status" value="1"/>
</dbReference>
<dbReference type="STRING" id="2512241.A0A553HTM0"/>
<comment type="caution">
    <text evidence="6">The sequence shown here is derived from an EMBL/GenBank/DDBJ whole genome shotgun (WGS) entry which is preliminary data.</text>
</comment>
<dbReference type="Pfam" id="PF00067">
    <property type="entry name" value="p450"/>
    <property type="match status" value="1"/>
</dbReference>
<evidence type="ECO:0008006" key="8">
    <source>
        <dbReference type="Google" id="ProtNLM"/>
    </source>
</evidence>
<evidence type="ECO:0000256" key="2">
    <source>
        <dbReference type="ARBA" id="ARBA00022723"/>
    </source>
</evidence>
<dbReference type="GO" id="GO:0016705">
    <property type="term" value="F:oxidoreductase activity, acting on paired donors, with incorporation or reduction of molecular oxygen"/>
    <property type="evidence" value="ECO:0007669"/>
    <property type="project" value="InterPro"/>
</dbReference>
<dbReference type="GO" id="GO:0020037">
    <property type="term" value="F:heme binding"/>
    <property type="evidence" value="ECO:0007669"/>
    <property type="project" value="InterPro"/>
</dbReference>
<dbReference type="CDD" id="cd11060">
    <property type="entry name" value="CYP57A1-like"/>
    <property type="match status" value="1"/>
</dbReference>
<organism evidence="6 7">
    <name type="scientific">Xylaria flabelliformis</name>
    <dbReference type="NCBI Taxonomy" id="2512241"/>
    <lineage>
        <taxon>Eukaryota</taxon>
        <taxon>Fungi</taxon>
        <taxon>Dikarya</taxon>
        <taxon>Ascomycota</taxon>
        <taxon>Pezizomycotina</taxon>
        <taxon>Sordariomycetes</taxon>
        <taxon>Xylariomycetidae</taxon>
        <taxon>Xylariales</taxon>
        <taxon>Xylariaceae</taxon>
        <taxon>Xylaria</taxon>
    </lineage>
</organism>
<name>A0A553HTM0_9PEZI</name>
<keyword evidence="5" id="KW-0472">Membrane</keyword>
<comment type="cofactor">
    <cofactor evidence="4">
        <name>heme</name>
        <dbReference type="ChEBI" id="CHEBI:30413"/>
    </cofactor>
</comment>
<keyword evidence="5" id="KW-0812">Transmembrane</keyword>
<dbReference type="PRINTS" id="PR00463">
    <property type="entry name" value="EP450I"/>
</dbReference>
<evidence type="ECO:0000313" key="6">
    <source>
        <dbReference type="EMBL" id="TRX91277.1"/>
    </source>
</evidence>
<dbReference type="Proteomes" id="UP000319160">
    <property type="component" value="Unassembled WGS sequence"/>
</dbReference>
<proteinExistence type="predicted"/>
<dbReference type="InterPro" id="IPR001128">
    <property type="entry name" value="Cyt_P450"/>
</dbReference>
<dbReference type="PRINTS" id="PR00385">
    <property type="entry name" value="P450"/>
</dbReference>
<keyword evidence="5" id="KW-1133">Transmembrane helix</keyword>
<evidence type="ECO:0000256" key="3">
    <source>
        <dbReference type="ARBA" id="ARBA00023004"/>
    </source>
</evidence>
<accession>A0A553HTM0</accession>
<dbReference type="Gene3D" id="1.10.630.10">
    <property type="entry name" value="Cytochrome P450"/>
    <property type="match status" value="1"/>
</dbReference>
<feature type="transmembrane region" description="Helical" evidence="5">
    <location>
        <begin position="6"/>
        <end position="25"/>
    </location>
</feature>
<evidence type="ECO:0000256" key="1">
    <source>
        <dbReference type="ARBA" id="ARBA00022617"/>
    </source>
</evidence>
<feature type="binding site" description="axial binding residue" evidence="4">
    <location>
        <position position="459"/>
    </location>
    <ligand>
        <name>heme</name>
        <dbReference type="ChEBI" id="CHEBI:30413"/>
    </ligand>
    <ligandPart>
        <name>Fe</name>
        <dbReference type="ChEBI" id="CHEBI:18248"/>
    </ligandPart>
</feature>
<dbReference type="InterPro" id="IPR036396">
    <property type="entry name" value="Cyt_P450_sf"/>
</dbReference>
<dbReference type="PANTHER" id="PTHR24305:SF168">
    <property type="entry name" value="P450, PUTATIVE (EUROFUNG)-RELATED"/>
    <property type="match status" value="1"/>
</dbReference>
<keyword evidence="1 4" id="KW-0349">Heme</keyword>
<keyword evidence="3 4" id="KW-0408">Iron</keyword>
<evidence type="ECO:0000256" key="4">
    <source>
        <dbReference type="PIRSR" id="PIRSR602401-1"/>
    </source>
</evidence>